<accession>A0A1I3TP27</accession>
<evidence type="ECO:0000256" key="4">
    <source>
        <dbReference type="ARBA" id="ARBA00022723"/>
    </source>
</evidence>
<dbReference type="STRING" id="390807.SAMN04488095_3486"/>
<dbReference type="Gene3D" id="3.40.470.10">
    <property type="entry name" value="Uracil-DNA glycosylase-like domain"/>
    <property type="match status" value="1"/>
</dbReference>
<dbReference type="SUPFAM" id="SSF52141">
    <property type="entry name" value="Uracil-DNA glycosylase-like"/>
    <property type="match status" value="1"/>
</dbReference>
<comment type="similarity">
    <text evidence="1">Belongs to the uracil-DNA glycosylase (UDG) superfamily. Type 4 (UDGa) family.</text>
</comment>
<evidence type="ECO:0000256" key="8">
    <source>
        <dbReference type="ARBA" id="ARBA00023014"/>
    </source>
</evidence>
<dbReference type="InterPro" id="IPR025404">
    <property type="entry name" value="DUF4130"/>
</dbReference>
<evidence type="ECO:0000313" key="12">
    <source>
        <dbReference type="Proteomes" id="UP000199110"/>
    </source>
</evidence>
<dbReference type="InterPro" id="IPR036895">
    <property type="entry name" value="Uracil-DNA_glycosylase-like_sf"/>
</dbReference>
<keyword evidence="12" id="KW-1185">Reference proteome</keyword>
<dbReference type="PANTHER" id="PTHR33693:SF9">
    <property type="entry name" value="TYPE-4 URACIL-DNA GLYCOSYLASE"/>
    <property type="match status" value="1"/>
</dbReference>
<dbReference type="InterPro" id="IPR005273">
    <property type="entry name" value="Ura-DNA_glyco_family4"/>
</dbReference>
<reference evidence="11 12" key="1">
    <citation type="submission" date="2016-10" db="EMBL/GenBank/DDBJ databases">
        <authorList>
            <person name="de Groot N.N."/>
        </authorList>
    </citation>
    <scope>NUCLEOTIDE SEQUENCE [LARGE SCALE GENOMIC DNA]</scope>
    <source>
        <strain evidence="11 12">DSM 19073</strain>
    </source>
</reference>
<organism evidence="11 12">
    <name type="scientific">Jannaschia pohangensis</name>
    <dbReference type="NCBI Taxonomy" id="390807"/>
    <lineage>
        <taxon>Bacteria</taxon>
        <taxon>Pseudomonadati</taxon>
        <taxon>Pseudomonadota</taxon>
        <taxon>Alphaproteobacteria</taxon>
        <taxon>Rhodobacterales</taxon>
        <taxon>Roseobacteraceae</taxon>
        <taxon>Jannaschia</taxon>
    </lineage>
</organism>
<protein>
    <recommendedName>
        <fullName evidence="2">Type-4 uracil-DNA glycosylase</fullName>
    </recommendedName>
</protein>
<dbReference type="GO" id="GO:0046872">
    <property type="term" value="F:metal ion binding"/>
    <property type="evidence" value="ECO:0007669"/>
    <property type="project" value="UniProtKB-KW"/>
</dbReference>
<dbReference type="SMART" id="SM00986">
    <property type="entry name" value="UDG"/>
    <property type="match status" value="1"/>
</dbReference>
<dbReference type="Proteomes" id="UP000199110">
    <property type="component" value="Unassembled WGS sequence"/>
</dbReference>
<dbReference type="InterPro" id="IPR051536">
    <property type="entry name" value="UDG_Type-4/5"/>
</dbReference>
<evidence type="ECO:0000259" key="10">
    <source>
        <dbReference type="SMART" id="SM00986"/>
    </source>
</evidence>
<keyword evidence="9" id="KW-0234">DNA repair</keyword>
<keyword evidence="8" id="KW-0411">Iron-sulfur</keyword>
<dbReference type="RefSeq" id="WP_175484943.1">
    <property type="nucleotide sequence ID" value="NZ_FORA01000005.1"/>
</dbReference>
<keyword evidence="3" id="KW-0004">4Fe-4S</keyword>
<evidence type="ECO:0000256" key="7">
    <source>
        <dbReference type="ARBA" id="ARBA00023004"/>
    </source>
</evidence>
<evidence type="ECO:0000256" key="9">
    <source>
        <dbReference type="ARBA" id="ARBA00023204"/>
    </source>
</evidence>
<keyword evidence="4" id="KW-0479">Metal-binding</keyword>
<dbReference type="Pfam" id="PF13566">
    <property type="entry name" value="DUF4130"/>
    <property type="match status" value="1"/>
</dbReference>
<dbReference type="PANTHER" id="PTHR33693">
    <property type="entry name" value="TYPE-5 URACIL-DNA GLYCOSYLASE"/>
    <property type="match status" value="1"/>
</dbReference>
<proteinExistence type="inferred from homology"/>
<dbReference type="InterPro" id="IPR023875">
    <property type="entry name" value="DNA_repair_put"/>
</dbReference>
<dbReference type="NCBIfam" id="TIGR03915">
    <property type="entry name" value="SAM_7_link_chp"/>
    <property type="match status" value="1"/>
</dbReference>
<keyword evidence="7" id="KW-0408">Iron</keyword>
<dbReference type="GO" id="GO:0051539">
    <property type="term" value="F:4 iron, 4 sulfur cluster binding"/>
    <property type="evidence" value="ECO:0007669"/>
    <property type="project" value="UniProtKB-KW"/>
</dbReference>
<dbReference type="InterPro" id="IPR005122">
    <property type="entry name" value="Uracil-DNA_glycosylase-like"/>
</dbReference>
<evidence type="ECO:0000313" key="11">
    <source>
        <dbReference type="EMBL" id="SFJ71381.1"/>
    </source>
</evidence>
<evidence type="ECO:0000256" key="6">
    <source>
        <dbReference type="ARBA" id="ARBA00022801"/>
    </source>
</evidence>
<dbReference type="GO" id="GO:0006281">
    <property type="term" value="P:DNA repair"/>
    <property type="evidence" value="ECO:0007669"/>
    <property type="project" value="UniProtKB-KW"/>
</dbReference>
<evidence type="ECO:0000256" key="5">
    <source>
        <dbReference type="ARBA" id="ARBA00022763"/>
    </source>
</evidence>
<name>A0A1I3TP27_9RHOB</name>
<dbReference type="CDD" id="cd10030">
    <property type="entry name" value="UDG-F4_TTUDGA_SPO1dp_like"/>
    <property type="match status" value="1"/>
</dbReference>
<dbReference type="NCBIfam" id="TIGR03914">
    <property type="entry name" value="UDG_fam_dom"/>
    <property type="match status" value="1"/>
</dbReference>
<sequence>MTRNVTLPRIGTAQAWRDAARDLLAQGIAPADVVWQEAGAPRGLFDDDTPGTPGGVVRVPRSFIAMADSVIWHADPSRFARLYHFLWRLREAPQLMSDRGDADLARLRGMEKGVHRCQHKMKAFVRFREIGAPEDARRSFAAWFEPTHHTVEPTAQFFRRRFADMDWRIVTPDISVLFEAGKLRFIEDQPAPDLPEDASEALWVTYYRNIFNPARLKVQAMTSEMPKKYWKYMPEAALIPELIAGAPARARAMAEAAPTLPPARMGAAQSQLRAFASTWDANEGGLAEAVRSCTRCPLHRDATQAVPGEGPPEAALMIVGEQPGDQEDLRGRPFVGPAGQMFDAVAAEVGLDRTKAFVTNAVKHFKFTPRGRQRIHQRPDTSEINHCKWWLEAEMAQVSPRLILAMGATAAQALTGSGDRLLARRGRVEERPGLPPVLITLHPSYILRLRDAGQRAEARANLAHDMALSRDLVA</sequence>
<evidence type="ECO:0000256" key="1">
    <source>
        <dbReference type="ARBA" id="ARBA00006521"/>
    </source>
</evidence>
<feature type="domain" description="Uracil-DNA glycosylase-like" evidence="10">
    <location>
        <begin position="307"/>
        <end position="467"/>
    </location>
</feature>
<dbReference type="EMBL" id="FORA01000005">
    <property type="protein sequence ID" value="SFJ71381.1"/>
    <property type="molecule type" value="Genomic_DNA"/>
</dbReference>
<dbReference type="AlphaFoldDB" id="A0A1I3TP27"/>
<keyword evidence="6" id="KW-0378">Hydrolase</keyword>
<dbReference type="Pfam" id="PF03167">
    <property type="entry name" value="UDG"/>
    <property type="match status" value="1"/>
</dbReference>
<dbReference type="GO" id="GO:0097506">
    <property type="term" value="F:deaminated base DNA N-glycosylase activity"/>
    <property type="evidence" value="ECO:0007669"/>
    <property type="project" value="UniProtKB-ARBA"/>
</dbReference>
<keyword evidence="5" id="KW-0227">DNA damage</keyword>
<evidence type="ECO:0000256" key="3">
    <source>
        <dbReference type="ARBA" id="ARBA00022485"/>
    </source>
</evidence>
<evidence type="ECO:0000256" key="2">
    <source>
        <dbReference type="ARBA" id="ARBA00019403"/>
    </source>
</evidence>
<gene>
    <name evidence="11" type="ORF">SAMN04488095_3486</name>
</gene>
<dbReference type="SMART" id="SM00987">
    <property type="entry name" value="UreE_C"/>
    <property type="match status" value="1"/>
</dbReference>